<keyword evidence="5" id="KW-0677">Repeat</keyword>
<dbReference type="PANTHER" id="PTHR45527">
    <property type="entry name" value="NONRIBOSOMAL PEPTIDE SYNTHETASE"/>
    <property type="match status" value="1"/>
</dbReference>
<accession>A0A401VWT9</accession>
<dbReference type="Pfam" id="PF00668">
    <property type="entry name" value="Condensation"/>
    <property type="match status" value="2"/>
</dbReference>
<dbReference type="SUPFAM" id="SSF52777">
    <property type="entry name" value="CoA-dependent acyltransferases"/>
    <property type="match status" value="4"/>
</dbReference>
<evidence type="ECO:0000256" key="6">
    <source>
        <dbReference type="ARBA" id="ARBA00023194"/>
    </source>
</evidence>
<dbReference type="PANTHER" id="PTHR45527:SF1">
    <property type="entry name" value="FATTY ACID SYNTHASE"/>
    <property type="match status" value="1"/>
</dbReference>
<evidence type="ECO:0000313" key="10">
    <source>
        <dbReference type="Proteomes" id="UP000286746"/>
    </source>
</evidence>
<dbReference type="FunFam" id="2.30.38.10:FF:000001">
    <property type="entry name" value="Non-ribosomal peptide synthetase PvdI"/>
    <property type="match status" value="1"/>
</dbReference>
<keyword evidence="6" id="KW-0045">Antibiotic biosynthesis</keyword>
<dbReference type="EMBL" id="BHZD01000001">
    <property type="protein sequence ID" value="GCD41552.1"/>
    <property type="molecule type" value="Genomic_DNA"/>
</dbReference>
<dbReference type="InterPro" id="IPR010060">
    <property type="entry name" value="NRPS_synth"/>
</dbReference>
<dbReference type="Gene3D" id="1.10.1200.10">
    <property type="entry name" value="ACP-like"/>
    <property type="match status" value="1"/>
</dbReference>
<dbReference type="FunFam" id="3.40.50.980:FF:000001">
    <property type="entry name" value="Non-ribosomal peptide synthetase"/>
    <property type="match status" value="1"/>
</dbReference>
<dbReference type="FunFam" id="1.10.1200.10:FF:000005">
    <property type="entry name" value="Nonribosomal peptide synthetase 1"/>
    <property type="match status" value="1"/>
</dbReference>
<evidence type="ECO:0000313" key="9">
    <source>
        <dbReference type="EMBL" id="GCD41552.1"/>
    </source>
</evidence>
<dbReference type="InterPro" id="IPR025110">
    <property type="entry name" value="AMP-bd_C"/>
</dbReference>
<keyword evidence="3" id="KW-0596">Phosphopantetheine</keyword>
<dbReference type="PROSITE" id="PS00455">
    <property type="entry name" value="AMP_BINDING"/>
    <property type="match status" value="1"/>
</dbReference>
<dbReference type="NCBIfam" id="TIGR01733">
    <property type="entry name" value="AA-adenyl-dom"/>
    <property type="match status" value="1"/>
</dbReference>
<dbReference type="SMART" id="SM00823">
    <property type="entry name" value="PKS_PP"/>
    <property type="match status" value="1"/>
</dbReference>
<dbReference type="GO" id="GO:0003824">
    <property type="term" value="F:catalytic activity"/>
    <property type="evidence" value="ECO:0007669"/>
    <property type="project" value="InterPro"/>
</dbReference>
<dbReference type="GO" id="GO:0043041">
    <property type="term" value="P:amino acid activation for nonribosomal peptide biosynthetic process"/>
    <property type="evidence" value="ECO:0007669"/>
    <property type="project" value="TreeGrafter"/>
</dbReference>
<feature type="domain" description="Carrier" evidence="8">
    <location>
        <begin position="980"/>
        <end position="1054"/>
    </location>
</feature>
<feature type="region of interest" description="Disordered" evidence="7">
    <location>
        <begin position="218"/>
        <end position="238"/>
    </location>
</feature>
<dbReference type="InterPro" id="IPR010071">
    <property type="entry name" value="AA_adenyl_dom"/>
</dbReference>
<comment type="cofactor">
    <cofactor evidence="1">
        <name>pantetheine 4'-phosphate</name>
        <dbReference type="ChEBI" id="CHEBI:47942"/>
    </cofactor>
</comment>
<sequence length="1553" mass="162496">MKTSTPATGPASGKGSALAEVWPLSPLQEGMLFHAGFGDQGPDVYVIQRTLTVDGPLDADRWHASWQALLGRHAALRASFHRRKSGEAVQLVSREAVLPWRETDLSGLPEADALAEVGRLAAAECAERFDLGRAPLLRVLLVRLGAERHCMVLTAHHILLDGWSMPILFDEATTVYAAGGDASVLRRTASYRDYLAWLGRQDKDAARAAWRAELTGDGEPTLVAPADPARTPELPDQTKADLPASLTRALTDMARRHGLTVNTVVQGAWALLLARLSGRDDVVYGTTVAGRPPELPGVESMVGLFINTVPVRVRLDAGQPVVDMLKDVQSRQSALLPHQHLGLADIQKHAGPEAGFDTLVVYENYPRPAAESAPGALTFTTLGLRQATHYPLTLGILPGDRLEVEVSYRTDLVTAELARALAGRLVRVLEQLVADPWVPVGRVGVLDAAERRRVVTEWNATAAQAPGATVPELFAARVAAAPDAVAVTDGRQSVQFGELDTASDRLAAYLRGLGVGRGDRVAVVLERSAGLLTTLLAVWQAGAAYVPVDAGYPAERVAFMLADSGPALVLCTEGTRAAVPADLAGQTVVLDDPKVRTAVAEAPAGEPRPPLRPQDLAYVMYTSGSTGVPKGVGVPHGSVAALAGDRGWALGPDDAVLMHAPHAFDASLFEIWVPLVSGARVAVAAAGAVDAQRVREAVAAGVTAVHLTAGSFRVAAQEDPECFAGLREVLTGGDVVPAASVARVRAACPEVSVRHLYGPTETTLSATWHRLRPGGPAPDVLPIGRPLANRQAYVLDAFLQPVPPGVAGELYLAGTGLARGYLDRPGATAERFTADPFGRGGRMYRTGDLARWTPDGELLFAGRADAQVKVRGYRIEPGEIETVLAAAPGVAQAAVVAREDRPGERRLVGYVVAAADGTTGTDGPAPDGQALREHLARALPEYMVPAAVLVLDALPVTANGKVDRKALPAPGFAGKAAGRAPRTVAEDILCGLFAELLGLERVGAEDGFFQLGGDSIMSMQLATRARREGVVFSAQDVFEQETPGALAAVARLADEVRAAPDAGVGEVAWTPAMAALGEYALSGGFAQWMVVTTPAGLRPDALTGGLAAVLDTHDMLRARVVRAEGGPRLVVPGRGTVDATTLLTRIDATDAPADSLDDRADSAAREATGRLDTEGGVLVQAVWLDAGPAQPGRLALVVHHLVMDGVSWRILLPDLRAACEAVADGRTPELDPVPTSFRQWAGALAAQATTDDRISELPDWAALFKDVAPPLGGRPLDPAEDTLAAMTWHTWTLPGPTAATLVGTAPGVFHCGVHEVLLATLAGAVAHERPDAALVVDVEGHGREPADGADLSRTVGWFTGVHPVRLDVSGIGLDEAQHGGPAAGDLLKRVKEQARAVPGDGLGHALLRHLNPLTAPELDTLPDAHIGFNYLGRFAGAGRAGAPGDAWQPAGTSVVGSSADPRTPAPHALEAGAYVQDTPDGPELTLRLGGPAGLWPEAAAERVGRRWLDLLDGLAAHTADPAAGGHTASDFPLLDLGQDEVEEFEAGFEDGAP</sequence>
<dbReference type="Proteomes" id="UP000286746">
    <property type="component" value="Unassembled WGS sequence"/>
</dbReference>
<proteinExistence type="inferred from homology"/>
<dbReference type="GO" id="GO:0008610">
    <property type="term" value="P:lipid biosynthetic process"/>
    <property type="evidence" value="ECO:0007669"/>
    <property type="project" value="UniProtKB-ARBA"/>
</dbReference>
<protein>
    <submittedName>
        <fullName evidence="9">Non-ribosomal peptide synthetase</fullName>
    </submittedName>
</protein>
<dbReference type="InterPro" id="IPR006162">
    <property type="entry name" value="Ppantetheine_attach_site"/>
</dbReference>
<dbReference type="GO" id="GO:0005829">
    <property type="term" value="C:cytosol"/>
    <property type="evidence" value="ECO:0007669"/>
    <property type="project" value="TreeGrafter"/>
</dbReference>
<dbReference type="Gene3D" id="3.40.50.980">
    <property type="match status" value="2"/>
</dbReference>
<reference evidence="9 10" key="1">
    <citation type="submission" date="2018-11" db="EMBL/GenBank/DDBJ databases">
        <title>Whole genome sequence of Streptomyces paromomycinus NBRC 15454(T).</title>
        <authorList>
            <person name="Komaki H."/>
            <person name="Tamura T."/>
        </authorList>
    </citation>
    <scope>NUCLEOTIDE SEQUENCE [LARGE SCALE GENOMIC DNA]</scope>
    <source>
        <strain evidence="9 10">NBRC 15454</strain>
    </source>
</reference>
<dbReference type="GO" id="GO:0044550">
    <property type="term" value="P:secondary metabolite biosynthetic process"/>
    <property type="evidence" value="ECO:0007669"/>
    <property type="project" value="UniProtKB-ARBA"/>
</dbReference>
<dbReference type="GO" id="GO:0017000">
    <property type="term" value="P:antibiotic biosynthetic process"/>
    <property type="evidence" value="ECO:0007669"/>
    <property type="project" value="UniProtKB-KW"/>
</dbReference>
<dbReference type="RefSeq" id="WP_125052507.1">
    <property type="nucleotide sequence ID" value="NZ_BHZD01000001.1"/>
</dbReference>
<dbReference type="Pfam" id="PF13193">
    <property type="entry name" value="AMP-binding_C"/>
    <property type="match status" value="1"/>
</dbReference>
<dbReference type="InterPro" id="IPR045851">
    <property type="entry name" value="AMP-bd_C_sf"/>
</dbReference>
<dbReference type="PROSITE" id="PS00012">
    <property type="entry name" value="PHOSPHOPANTETHEINE"/>
    <property type="match status" value="1"/>
</dbReference>
<dbReference type="NCBIfam" id="TIGR01720">
    <property type="entry name" value="NRPS-para261"/>
    <property type="match status" value="1"/>
</dbReference>
<dbReference type="CDD" id="cd19543">
    <property type="entry name" value="DCL_NRPS"/>
    <property type="match status" value="1"/>
</dbReference>
<name>A0A401VWT9_STREY</name>
<dbReference type="Gene3D" id="3.30.559.10">
    <property type="entry name" value="Chloramphenicol acetyltransferase-like domain"/>
    <property type="match status" value="2"/>
</dbReference>
<dbReference type="Pfam" id="PF00501">
    <property type="entry name" value="AMP-binding"/>
    <property type="match status" value="1"/>
</dbReference>
<dbReference type="PROSITE" id="PS50075">
    <property type="entry name" value="CARRIER"/>
    <property type="match status" value="1"/>
</dbReference>
<evidence type="ECO:0000256" key="2">
    <source>
        <dbReference type="ARBA" id="ARBA00006432"/>
    </source>
</evidence>
<comment type="similarity">
    <text evidence="2">Belongs to the ATP-dependent AMP-binding enzyme family.</text>
</comment>
<dbReference type="Gene3D" id="3.30.559.30">
    <property type="entry name" value="Nonribosomal peptide synthetase, condensation domain"/>
    <property type="match status" value="2"/>
</dbReference>
<comment type="caution">
    <text evidence="9">The sequence shown here is derived from an EMBL/GenBank/DDBJ whole genome shotgun (WGS) entry which is preliminary data.</text>
</comment>
<keyword evidence="10" id="KW-1185">Reference proteome</keyword>
<gene>
    <name evidence="9" type="ORF">GKJPGBOP_01207</name>
</gene>
<dbReference type="SUPFAM" id="SSF56801">
    <property type="entry name" value="Acetyl-CoA synthetase-like"/>
    <property type="match status" value="1"/>
</dbReference>
<evidence type="ECO:0000256" key="5">
    <source>
        <dbReference type="ARBA" id="ARBA00022737"/>
    </source>
</evidence>
<dbReference type="InterPro" id="IPR020845">
    <property type="entry name" value="AMP-binding_CS"/>
</dbReference>
<dbReference type="InterPro" id="IPR009081">
    <property type="entry name" value="PP-bd_ACP"/>
</dbReference>
<dbReference type="InterPro" id="IPR023213">
    <property type="entry name" value="CAT-like_dom_sf"/>
</dbReference>
<dbReference type="InterPro" id="IPR020806">
    <property type="entry name" value="PKS_PP-bd"/>
</dbReference>
<evidence type="ECO:0000256" key="7">
    <source>
        <dbReference type="SAM" id="MobiDB-lite"/>
    </source>
</evidence>
<organism evidence="9 10">
    <name type="scientific">Streptomyces paromomycinus</name>
    <name type="common">Streptomyces rimosus subsp. paromomycinus</name>
    <dbReference type="NCBI Taxonomy" id="92743"/>
    <lineage>
        <taxon>Bacteria</taxon>
        <taxon>Bacillati</taxon>
        <taxon>Actinomycetota</taxon>
        <taxon>Actinomycetes</taxon>
        <taxon>Kitasatosporales</taxon>
        <taxon>Streptomycetaceae</taxon>
        <taxon>Streptomyces</taxon>
    </lineage>
</organism>
<dbReference type="GO" id="GO:0031177">
    <property type="term" value="F:phosphopantetheine binding"/>
    <property type="evidence" value="ECO:0007669"/>
    <property type="project" value="InterPro"/>
</dbReference>
<evidence type="ECO:0000256" key="4">
    <source>
        <dbReference type="ARBA" id="ARBA00022553"/>
    </source>
</evidence>
<dbReference type="FunFam" id="3.40.50.12780:FF:000012">
    <property type="entry name" value="Non-ribosomal peptide synthetase"/>
    <property type="match status" value="1"/>
</dbReference>
<dbReference type="InterPro" id="IPR036736">
    <property type="entry name" value="ACP-like_sf"/>
</dbReference>
<dbReference type="InterPro" id="IPR001242">
    <property type="entry name" value="Condensation_dom"/>
</dbReference>
<dbReference type="CDD" id="cd12117">
    <property type="entry name" value="A_NRPS_Srf_like"/>
    <property type="match status" value="1"/>
</dbReference>
<dbReference type="InterPro" id="IPR000873">
    <property type="entry name" value="AMP-dep_synth/lig_dom"/>
</dbReference>
<dbReference type="FunFam" id="3.30.300.30:FF:000010">
    <property type="entry name" value="Enterobactin synthetase component F"/>
    <property type="match status" value="1"/>
</dbReference>
<keyword evidence="4" id="KW-0597">Phosphoprotein</keyword>
<evidence type="ECO:0000259" key="8">
    <source>
        <dbReference type="PROSITE" id="PS50075"/>
    </source>
</evidence>
<dbReference type="Gene3D" id="3.30.300.30">
    <property type="match status" value="1"/>
</dbReference>
<dbReference type="Pfam" id="PF00550">
    <property type="entry name" value="PP-binding"/>
    <property type="match status" value="1"/>
</dbReference>
<dbReference type="Gene3D" id="2.30.38.10">
    <property type="entry name" value="Luciferase, Domain 3"/>
    <property type="match status" value="1"/>
</dbReference>
<evidence type="ECO:0000256" key="3">
    <source>
        <dbReference type="ARBA" id="ARBA00022450"/>
    </source>
</evidence>
<dbReference type="SUPFAM" id="SSF47336">
    <property type="entry name" value="ACP-like"/>
    <property type="match status" value="1"/>
</dbReference>
<evidence type="ECO:0000256" key="1">
    <source>
        <dbReference type="ARBA" id="ARBA00001957"/>
    </source>
</evidence>